<organism evidence="3 4">
    <name type="scientific">Aphanomyces stellatus</name>
    <dbReference type="NCBI Taxonomy" id="120398"/>
    <lineage>
        <taxon>Eukaryota</taxon>
        <taxon>Sar</taxon>
        <taxon>Stramenopiles</taxon>
        <taxon>Oomycota</taxon>
        <taxon>Saprolegniomycetes</taxon>
        <taxon>Saprolegniales</taxon>
        <taxon>Verrucalvaceae</taxon>
        <taxon>Aphanomyces</taxon>
    </lineage>
</organism>
<feature type="region of interest" description="Disordered" evidence="1">
    <location>
        <begin position="65"/>
        <end position="95"/>
    </location>
</feature>
<evidence type="ECO:0000313" key="2">
    <source>
        <dbReference type="EMBL" id="KAF0694734.1"/>
    </source>
</evidence>
<evidence type="ECO:0000256" key="1">
    <source>
        <dbReference type="SAM" id="MobiDB-lite"/>
    </source>
</evidence>
<protein>
    <submittedName>
        <fullName evidence="3">Aste57867_14410 protein</fullName>
    </submittedName>
</protein>
<reference evidence="3 4" key="1">
    <citation type="submission" date="2019-03" db="EMBL/GenBank/DDBJ databases">
        <authorList>
            <person name="Gaulin E."/>
            <person name="Dumas B."/>
        </authorList>
    </citation>
    <scope>NUCLEOTIDE SEQUENCE [LARGE SCALE GENOMIC DNA]</scope>
    <source>
        <strain evidence="3">CBS 568.67</strain>
    </source>
</reference>
<reference evidence="2" key="2">
    <citation type="submission" date="2019-06" db="EMBL/GenBank/DDBJ databases">
        <title>Genomics analysis of Aphanomyces spp. identifies a new class of oomycete effector associated with host adaptation.</title>
        <authorList>
            <person name="Gaulin E."/>
        </authorList>
    </citation>
    <scope>NUCLEOTIDE SEQUENCE</scope>
    <source>
        <strain evidence="2">CBS 578.67</strain>
    </source>
</reference>
<accession>A0A485L0J4</accession>
<evidence type="ECO:0000313" key="4">
    <source>
        <dbReference type="Proteomes" id="UP000332933"/>
    </source>
</evidence>
<dbReference type="Proteomes" id="UP000332933">
    <property type="component" value="Unassembled WGS sequence"/>
</dbReference>
<proteinExistence type="predicted"/>
<gene>
    <name evidence="3" type="primary">Aste57867_14410</name>
    <name evidence="2" type="ORF">As57867_014356</name>
    <name evidence="3" type="ORF">ASTE57867_14410</name>
</gene>
<sequence length="403" mass="46110">MTQRQCMEDTDDEDLLQITGDAKLKRRIYDRKKQRRYREALVTETTQLRALIADLELQVTHLTVRKHGKKGSGSSSRESSPTKERANDDDDEGGGGPFLSWKDVAVALRDDLHLQHQTTHVLEQKTAMYRDLISKMATWVTSSSTTQIGRPLRPMANWRHVSLPADPIARQCGMQWITQQLYHNADAMFDRYAFPNAPHAVADDMHFDFTDIDCYQFVFRFQIEVFVPASVLATHFMQNVWSYVMVGVVLPSTTTERTISTDGLVHHLIQTPMEFANLISRAFYEPTRVVLVGQQIHDDEAEPHDHPQRHRMLWFSLDALTPTRTRIRLLYLTSQSFTRTGFTPLEDEARMWRCDLSDCATDALKLAHFQAYVKSIYDDLAKRGKVRLSNSVAAAAKTPPSTP</sequence>
<dbReference type="AlphaFoldDB" id="A0A485L0J4"/>
<keyword evidence="4" id="KW-1185">Reference proteome</keyword>
<name>A0A485L0J4_9STRA</name>
<dbReference type="EMBL" id="VJMH01005540">
    <property type="protein sequence ID" value="KAF0694734.1"/>
    <property type="molecule type" value="Genomic_DNA"/>
</dbReference>
<evidence type="ECO:0000313" key="3">
    <source>
        <dbReference type="EMBL" id="VFT91232.1"/>
    </source>
</evidence>
<dbReference type="OrthoDB" id="60412at2759"/>
<dbReference type="EMBL" id="CAADRA010005561">
    <property type="protein sequence ID" value="VFT91232.1"/>
    <property type="molecule type" value="Genomic_DNA"/>
</dbReference>